<feature type="signal peptide" evidence="2">
    <location>
        <begin position="1"/>
        <end position="22"/>
    </location>
</feature>
<accession>A0ABS8CFL3</accession>
<dbReference type="InterPro" id="IPR036249">
    <property type="entry name" value="Thioredoxin-like_sf"/>
</dbReference>
<dbReference type="SUPFAM" id="SSF52833">
    <property type="entry name" value="Thioredoxin-like"/>
    <property type="match status" value="1"/>
</dbReference>
<dbReference type="EMBL" id="JACDXW010000009">
    <property type="protein sequence ID" value="MCB5364827.1"/>
    <property type="molecule type" value="Genomic_DNA"/>
</dbReference>
<name>A0ABS8CFL3_9BURK</name>
<proteinExistence type="predicted"/>
<evidence type="ECO:0000313" key="5">
    <source>
        <dbReference type="Proteomes" id="UP000776983"/>
    </source>
</evidence>
<comment type="caution">
    <text evidence="4">The sequence shown here is derived from an EMBL/GenBank/DDBJ whole genome shotgun (WGS) entry which is preliminary data.</text>
</comment>
<evidence type="ECO:0000256" key="2">
    <source>
        <dbReference type="SAM" id="SignalP"/>
    </source>
</evidence>
<evidence type="ECO:0000259" key="3">
    <source>
        <dbReference type="PROSITE" id="PS51352"/>
    </source>
</evidence>
<keyword evidence="5" id="KW-1185">Reference proteome</keyword>
<evidence type="ECO:0000256" key="1">
    <source>
        <dbReference type="ARBA" id="ARBA00023284"/>
    </source>
</evidence>
<dbReference type="InterPro" id="IPR000866">
    <property type="entry name" value="AhpC/TSA"/>
</dbReference>
<feature type="chain" id="PRO_5046779648" evidence="2">
    <location>
        <begin position="23"/>
        <end position="177"/>
    </location>
</feature>
<organism evidence="4 5">
    <name type="scientific">Mesopusillimonas faecipullorum</name>
    <dbReference type="NCBI Taxonomy" id="2755040"/>
    <lineage>
        <taxon>Bacteria</taxon>
        <taxon>Pseudomonadati</taxon>
        <taxon>Pseudomonadota</taxon>
        <taxon>Betaproteobacteria</taxon>
        <taxon>Burkholderiales</taxon>
        <taxon>Alcaligenaceae</taxon>
        <taxon>Mesopusillimonas</taxon>
    </lineage>
</organism>
<dbReference type="Gene3D" id="3.40.30.10">
    <property type="entry name" value="Glutaredoxin"/>
    <property type="match status" value="1"/>
</dbReference>
<evidence type="ECO:0000313" key="4">
    <source>
        <dbReference type="EMBL" id="MCB5364827.1"/>
    </source>
</evidence>
<dbReference type="InterPro" id="IPR013766">
    <property type="entry name" value="Thioredoxin_domain"/>
</dbReference>
<feature type="domain" description="Thioredoxin" evidence="3">
    <location>
        <begin position="23"/>
        <end position="170"/>
    </location>
</feature>
<sequence length="177" mass="19290">MLNFLKYCLASLLLITALPATALETGDMAPDFQLPGSDGQMHKLSDYRGKQAVVLAWFPKAYTSGCTIECKSLADNGPLIRQYDVSYFMASVDPLADNKGFTKETGADFPLLSDEDKTVAEAYGVLSPRGFAKRHTFYIGKDGKILKIDTDINPPTSAEDMVENLGKLGIARKASQQ</sequence>
<reference evidence="4 5" key="1">
    <citation type="submission" date="2020-07" db="EMBL/GenBank/DDBJ databases">
        <title>Pusillimonas sp. nov., isolated from poultry manure in Taiwan.</title>
        <authorList>
            <person name="Lin S.-Y."/>
            <person name="Tang Y.-S."/>
            <person name="Young C.-C."/>
        </authorList>
    </citation>
    <scope>NUCLEOTIDE SEQUENCE [LARGE SCALE GENOMIC DNA]</scope>
    <source>
        <strain evidence="4 5">CC-YST705</strain>
    </source>
</reference>
<dbReference type="InterPro" id="IPR050455">
    <property type="entry name" value="Tpx_Peroxidase_subfamily"/>
</dbReference>
<dbReference type="PROSITE" id="PS51352">
    <property type="entry name" value="THIOREDOXIN_2"/>
    <property type="match status" value="1"/>
</dbReference>
<keyword evidence="1" id="KW-0676">Redox-active center</keyword>
<keyword evidence="2" id="KW-0732">Signal</keyword>
<protein>
    <submittedName>
        <fullName evidence="4">Peroxiredoxin</fullName>
    </submittedName>
</protein>
<gene>
    <name evidence="4" type="ORF">H0484_13840</name>
</gene>
<dbReference type="Pfam" id="PF00578">
    <property type="entry name" value="AhpC-TSA"/>
    <property type="match status" value="1"/>
</dbReference>
<dbReference type="Proteomes" id="UP000776983">
    <property type="component" value="Unassembled WGS sequence"/>
</dbReference>
<dbReference type="PANTHER" id="PTHR43110:SF1">
    <property type="entry name" value="THIOL PEROXIDASE"/>
    <property type="match status" value="1"/>
</dbReference>
<dbReference type="RefSeq" id="WP_226955242.1">
    <property type="nucleotide sequence ID" value="NZ_JACDXW010000009.1"/>
</dbReference>
<dbReference type="PANTHER" id="PTHR43110">
    <property type="entry name" value="THIOL PEROXIDASE"/>
    <property type="match status" value="1"/>
</dbReference>
<dbReference type="CDD" id="cd03017">
    <property type="entry name" value="PRX_BCP"/>
    <property type="match status" value="1"/>
</dbReference>